<protein>
    <recommendedName>
        <fullName evidence="3">Cytosylglucuronic acid synthase</fullName>
    </recommendedName>
</protein>
<dbReference type="Proteomes" id="UP000618795">
    <property type="component" value="Unassembled WGS sequence"/>
</dbReference>
<evidence type="ECO:0008006" key="3">
    <source>
        <dbReference type="Google" id="ProtNLM"/>
    </source>
</evidence>
<evidence type="ECO:0000313" key="2">
    <source>
        <dbReference type="Proteomes" id="UP000618795"/>
    </source>
</evidence>
<organism evidence="1 2">
    <name type="scientific">Streptomyces filipinensis</name>
    <dbReference type="NCBI Taxonomy" id="66887"/>
    <lineage>
        <taxon>Bacteria</taxon>
        <taxon>Bacillati</taxon>
        <taxon>Actinomycetota</taxon>
        <taxon>Actinomycetes</taxon>
        <taxon>Kitasatosporales</taxon>
        <taxon>Streptomycetaceae</taxon>
        <taxon>Streptomyces</taxon>
    </lineage>
</organism>
<reference evidence="1" key="2">
    <citation type="submission" date="2020-09" db="EMBL/GenBank/DDBJ databases">
        <authorList>
            <person name="Sun Q."/>
            <person name="Ohkuma M."/>
        </authorList>
    </citation>
    <scope>NUCLEOTIDE SEQUENCE</scope>
    <source>
        <strain evidence="1">JCM 4369</strain>
    </source>
</reference>
<dbReference type="RefSeq" id="WP_191875192.1">
    <property type="nucleotide sequence ID" value="NZ_BMTD01000009.1"/>
</dbReference>
<name>A0A918MCW7_9ACTN</name>
<sequence>MTASRQRPGPRVRIAPVAYGFGPVGKALHIARAIRAAAPGGLHLELTAPAHFAATAEPGLFDAVHDSAPEDRADLVVCVMNRAAAATAADRGERVVFVDSLAWLWDEPLPVGAFCDCYLYQDLPVLPVPERNIAPMREAIPVGAIADAPAAPARPARPPAAPAPDTTVVSIAGVENFEVSVAAGNAWYARLVVDALGDFARRRPGQARQVEVFGNTEAIAWAGGLPAPLRIGSGAQRDFLAATAASGRTLASPGLTTIIELLSTGVPLAFLPPQNYSQVRIARAFAETGIPGLNWDSEALDWLAGHDVPERVGSQIVRNTVAESYASGRTPDPDAFDALLLERTAPLPQDRVTRLLGALDGAADVAKAVLARL</sequence>
<dbReference type="EMBL" id="BMTD01000009">
    <property type="protein sequence ID" value="GGV02307.1"/>
    <property type="molecule type" value="Genomic_DNA"/>
</dbReference>
<reference evidence="1" key="1">
    <citation type="journal article" date="2014" name="Int. J. Syst. Evol. Microbiol.">
        <title>Complete genome sequence of Corynebacterium casei LMG S-19264T (=DSM 44701T), isolated from a smear-ripened cheese.</title>
        <authorList>
            <consortium name="US DOE Joint Genome Institute (JGI-PGF)"/>
            <person name="Walter F."/>
            <person name="Albersmeier A."/>
            <person name="Kalinowski J."/>
            <person name="Ruckert C."/>
        </authorList>
    </citation>
    <scope>NUCLEOTIDE SEQUENCE</scope>
    <source>
        <strain evidence="1">JCM 4369</strain>
    </source>
</reference>
<dbReference type="AlphaFoldDB" id="A0A918MCW7"/>
<comment type="caution">
    <text evidence="1">The sequence shown here is derived from an EMBL/GenBank/DDBJ whole genome shotgun (WGS) entry which is preliminary data.</text>
</comment>
<proteinExistence type="predicted"/>
<keyword evidence="2" id="KW-1185">Reference proteome</keyword>
<evidence type="ECO:0000313" key="1">
    <source>
        <dbReference type="EMBL" id="GGV02307.1"/>
    </source>
</evidence>
<gene>
    <name evidence="1" type="ORF">GCM10010260_43870</name>
</gene>
<accession>A0A918MCW7</accession>